<dbReference type="InterPro" id="IPR007171">
    <property type="entry name" value="DUF371"/>
</dbReference>
<dbReference type="Proteomes" id="UP000240490">
    <property type="component" value="Unassembled WGS sequence"/>
</dbReference>
<protein>
    <recommendedName>
        <fullName evidence="3">DUF371 domain-containing protein</fullName>
    </recommendedName>
</protein>
<comment type="caution">
    <text evidence="1">The sequence shown here is derived from an EMBL/GenBank/DDBJ whole genome shotgun (WGS) entry which is preliminary data.</text>
</comment>
<dbReference type="EMBL" id="NEXJ01000024">
    <property type="protein sequence ID" value="PSN92393.1"/>
    <property type="molecule type" value="Genomic_DNA"/>
</dbReference>
<evidence type="ECO:0008006" key="3">
    <source>
        <dbReference type="Google" id="ProtNLM"/>
    </source>
</evidence>
<organism evidence="1 2">
    <name type="scientific">Candidatus Marsarchaeota G2 archaeon ECH_B_SAG-M15</name>
    <dbReference type="NCBI Taxonomy" id="1978162"/>
    <lineage>
        <taxon>Archaea</taxon>
        <taxon>Candidatus Marsarchaeota</taxon>
        <taxon>Candidatus Marsarchaeota group 2</taxon>
    </lineage>
</organism>
<gene>
    <name evidence="1" type="ORF">B9Q08_01440</name>
</gene>
<dbReference type="PANTHER" id="PTHR40696:SF1">
    <property type="entry name" value="DUF371 DOMAIN-CONTAINING PROTEIN"/>
    <property type="match status" value="1"/>
</dbReference>
<dbReference type="AlphaFoldDB" id="A0A2R6B1C0"/>
<name>A0A2R6B1C0_9ARCH</name>
<evidence type="ECO:0000313" key="2">
    <source>
        <dbReference type="Proteomes" id="UP000240490"/>
    </source>
</evidence>
<accession>A0A2R6B1C0</accession>
<sequence length="139" mass="15586">MRYSLVFYGRGHKNIVATHRTTLEFTKETWLTTRGNCILLVECSLAAADLPENVKAAIRSAYTQVKFTIRLGELVDEVVGFGDPNLSLSDSRSMVIRKSTYTSPRTVALRANKSAIDIDRELVKRLSQGERAKVELLII</sequence>
<dbReference type="InterPro" id="IPR023131">
    <property type="entry name" value="Mth639-like_dom_sf"/>
</dbReference>
<dbReference type="Gene3D" id="2.60.120.630">
    <property type="entry name" value="mth639 domain like"/>
    <property type="match status" value="1"/>
</dbReference>
<evidence type="ECO:0000313" key="1">
    <source>
        <dbReference type="EMBL" id="PSN92393.1"/>
    </source>
</evidence>
<dbReference type="Pfam" id="PF04027">
    <property type="entry name" value="DUF371"/>
    <property type="match status" value="1"/>
</dbReference>
<proteinExistence type="predicted"/>
<dbReference type="PANTHER" id="PTHR40696">
    <property type="entry name" value="DUF371 FAMILY PROTEIN"/>
    <property type="match status" value="1"/>
</dbReference>
<reference evidence="1 2" key="1">
    <citation type="submission" date="2017-04" db="EMBL/GenBank/DDBJ databases">
        <title>Novel microbial lineages endemic to geothermal iron-oxide mats fill important gaps in the evolutionary history of Archaea.</title>
        <authorList>
            <person name="Jay Z.J."/>
            <person name="Beam J.P."/>
            <person name="Dlakic M."/>
            <person name="Rusch D.B."/>
            <person name="Kozubal M.A."/>
            <person name="Inskeep W.P."/>
        </authorList>
    </citation>
    <scope>NUCLEOTIDE SEQUENCE [LARGE SCALE GENOMIC DNA]</scope>
    <source>
        <strain evidence="1">ECH_B_SAG-M15</strain>
    </source>
</reference>